<dbReference type="Proteomes" id="UP001173174">
    <property type="component" value="Unassembled WGS sequence"/>
</dbReference>
<organism evidence="1 2">
    <name type="scientific">Enterococcus faecalis</name>
    <name type="common">Streptococcus faecalis</name>
    <dbReference type="NCBI Taxonomy" id="1351"/>
    <lineage>
        <taxon>Bacteria</taxon>
        <taxon>Bacillati</taxon>
        <taxon>Bacillota</taxon>
        <taxon>Bacilli</taxon>
        <taxon>Lactobacillales</taxon>
        <taxon>Enterococcaceae</taxon>
        <taxon>Enterococcus</taxon>
    </lineage>
</organism>
<protein>
    <recommendedName>
        <fullName evidence="3">DUF1642 domain-containing protein</fullName>
    </recommendedName>
</protein>
<sequence>MKRDNDYLIEHGYGDCGIDGEFFVEDLENYGQDSCLESIIEYNFPPSTQPSLWCNWELLDDNQTICWNYAEKFYNYVEWIEYLINNLLKPKNYIVNGVVAYQGEDFDDFGTIFVRDNHVHHFPQLRKPLDSFQ</sequence>
<gene>
    <name evidence="1" type="ORF">P0E79_12800</name>
</gene>
<proteinExistence type="predicted"/>
<comment type="caution">
    <text evidence="1">The sequence shown here is derived from an EMBL/GenBank/DDBJ whole genome shotgun (WGS) entry which is preliminary data.</text>
</comment>
<dbReference type="EMBL" id="JAREWH010000016">
    <property type="protein sequence ID" value="MDN3193368.1"/>
    <property type="molecule type" value="Genomic_DNA"/>
</dbReference>
<reference evidence="1" key="1">
    <citation type="journal article" date="2023" name="Pathogens">
        <title>Prevalence of Enterococcus spp. and the Whole-Genome Characteristics of Enterococcus faecium and Enterococcus faecalis Strains Isolated from Free-Living Birds in Poland.</title>
        <authorList>
            <person name="Kwit R."/>
            <person name="Zajac M."/>
            <person name="Smialowska-Weglinska A."/>
            <person name="Skarzynska M."/>
            <person name="Bomba A."/>
            <person name="Lalak A."/>
            <person name="Skrzypiec E."/>
            <person name="Wojdat D."/>
            <person name="Koza W."/>
            <person name="Mikos-Wojewoda E."/>
            <person name="Pasim P."/>
            <person name="Skora M."/>
            <person name="Polak M."/>
            <person name="Wiacek J."/>
            <person name="Wasyl D."/>
        </authorList>
    </citation>
    <scope>NUCLEOTIDE SEQUENCE</scope>
    <source>
        <strain evidence="1">691B_2</strain>
    </source>
</reference>
<dbReference type="RefSeq" id="WP_289870182.1">
    <property type="nucleotide sequence ID" value="NZ_JAREWH010000016.1"/>
</dbReference>
<reference evidence="1" key="2">
    <citation type="submission" date="2023-03" db="EMBL/GenBank/DDBJ databases">
        <authorList>
            <person name="Zajac M."/>
            <person name="Kwit R."/>
            <person name="Wasyl D."/>
        </authorList>
    </citation>
    <scope>NUCLEOTIDE SEQUENCE</scope>
    <source>
        <strain evidence="1">691B_2</strain>
    </source>
</reference>
<accession>A0AAW7KDR9</accession>
<dbReference type="AlphaFoldDB" id="A0AAW7KDR9"/>
<evidence type="ECO:0000313" key="1">
    <source>
        <dbReference type="EMBL" id="MDN3193368.1"/>
    </source>
</evidence>
<evidence type="ECO:0000313" key="2">
    <source>
        <dbReference type="Proteomes" id="UP001173174"/>
    </source>
</evidence>
<name>A0AAW7KDR9_ENTFL</name>
<evidence type="ECO:0008006" key="3">
    <source>
        <dbReference type="Google" id="ProtNLM"/>
    </source>
</evidence>